<dbReference type="RefSeq" id="WP_408164298.1">
    <property type="nucleotide sequence ID" value="NZ_JAQQDB010000073.1"/>
</dbReference>
<reference evidence="1 2" key="1">
    <citation type="journal article" date="2024" name="Chem. Sci.">
        <title>Discovery of megapolipeptins by genome mining of a Burkholderiales bacteria collection.</title>
        <authorList>
            <person name="Paulo B.S."/>
            <person name="Recchia M.J.J."/>
            <person name="Lee S."/>
            <person name="Fergusson C.H."/>
            <person name="Romanowski S.B."/>
            <person name="Hernandez A."/>
            <person name="Krull N."/>
            <person name="Liu D.Y."/>
            <person name="Cavanagh H."/>
            <person name="Bos A."/>
            <person name="Gray C.A."/>
            <person name="Murphy B.T."/>
            <person name="Linington R.G."/>
            <person name="Eustaquio A.S."/>
        </authorList>
    </citation>
    <scope>NUCLEOTIDE SEQUENCE [LARGE SCALE GENOMIC DNA]</scope>
    <source>
        <strain evidence="1 2">RL17-374-BIF-D</strain>
    </source>
</reference>
<dbReference type="Proteomes" id="UP001629462">
    <property type="component" value="Unassembled WGS sequence"/>
</dbReference>
<organism evidence="1 2">
    <name type="scientific">Caballeronia jiangsuensis</name>
    <dbReference type="NCBI Taxonomy" id="1458357"/>
    <lineage>
        <taxon>Bacteria</taxon>
        <taxon>Pseudomonadati</taxon>
        <taxon>Pseudomonadota</taxon>
        <taxon>Betaproteobacteria</taxon>
        <taxon>Burkholderiales</taxon>
        <taxon>Burkholderiaceae</taxon>
        <taxon>Caballeronia</taxon>
    </lineage>
</organism>
<evidence type="ECO:0000313" key="2">
    <source>
        <dbReference type="Proteomes" id="UP001629462"/>
    </source>
</evidence>
<comment type="caution">
    <text evidence="1">The sequence shown here is derived from an EMBL/GenBank/DDBJ whole genome shotgun (WGS) entry which is preliminary data.</text>
</comment>
<keyword evidence="2" id="KW-1185">Reference proteome</keyword>
<accession>A0ABW9CX66</accession>
<sequence length="177" mass="20254">MAIVETLNKTLHERAHISTAVDEPRFDRLVSQLLDLNEEDGQILGALIDGTGTHLGQSPANFYAVLQRAVLQLRLAPLFCTSDGREHHRSICPAAYDERAGRHHPIEMAEWRAQYRAMAPEQQMMAATIIWLYRSGRDSTWLRRVPCTWRAEEALHYMQDTGCLALWVRLIATYPGW</sequence>
<protein>
    <submittedName>
        <fullName evidence="1">Uncharacterized protein</fullName>
    </submittedName>
</protein>
<proteinExistence type="predicted"/>
<name>A0ABW9CX66_9BURK</name>
<dbReference type="EMBL" id="JAQQDB010000073">
    <property type="protein sequence ID" value="MFM0523129.1"/>
    <property type="molecule type" value="Genomic_DNA"/>
</dbReference>
<gene>
    <name evidence="1" type="ORF">PQR08_37530</name>
</gene>
<evidence type="ECO:0000313" key="1">
    <source>
        <dbReference type="EMBL" id="MFM0523129.1"/>
    </source>
</evidence>